<feature type="region of interest" description="Disordered" evidence="11">
    <location>
        <begin position="1"/>
        <end position="23"/>
    </location>
</feature>
<keyword evidence="7" id="KW-0496">Mitochondrion</keyword>
<comment type="subcellular location">
    <subcellularLocation>
        <location evidence="1">Mitochondrion membrane</location>
        <topology evidence="1">Multi-pass membrane protein</topology>
    </subcellularLocation>
</comment>
<dbReference type="PANTHER" id="PTHR45624">
    <property type="entry name" value="MITOCHONDRIAL BASIC AMINO ACIDS TRANSPORTER-RELATED"/>
    <property type="match status" value="1"/>
</dbReference>
<name>A0A9W4SWF9_9GLOM</name>
<comment type="similarity">
    <text evidence="2 10">Belongs to the mitochondrial carrier (TC 2.A.29) family.</text>
</comment>
<dbReference type="Proteomes" id="UP001153678">
    <property type="component" value="Unassembled WGS sequence"/>
</dbReference>
<dbReference type="PANTHER" id="PTHR45624:SF31">
    <property type="entry name" value="MITOCHONDRIAL ORNITHINE TRANSPORTER 1"/>
    <property type="match status" value="1"/>
</dbReference>
<keyword evidence="13" id="KW-1185">Reference proteome</keyword>
<dbReference type="InterPro" id="IPR050567">
    <property type="entry name" value="Mitochondrial_Carrier"/>
</dbReference>
<keyword evidence="6" id="KW-1133">Transmembrane helix</keyword>
<accession>A0A9W4SWF9</accession>
<evidence type="ECO:0000256" key="9">
    <source>
        <dbReference type="PROSITE-ProRule" id="PRU00282"/>
    </source>
</evidence>
<keyword evidence="3 10" id="KW-0813">Transport</keyword>
<evidence type="ECO:0000256" key="10">
    <source>
        <dbReference type="RuleBase" id="RU000488"/>
    </source>
</evidence>
<keyword evidence="8 9" id="KW-0472">Membrane</keyword>
<evidence type="ECO:0000256" key="6">
    <source>
        <dbReference type="ARBA" id="ARBA00022989"/>
    </source>
</evidence>
<dbReference type="AlphaFoldDB" id="A0A9W4SWF9"/>
<feature type="repeat" description="Solcar" evidence="9">
    <location>
        <begin position="126"/>
        <end position="228"/>
    </location>
</feature>
<reference evidence="12" key="1">
    <citation type="submission" date="2022-08" db="EMBL/GenBank/DDBJ databases">
        <authorList>
            <person name="Kallberg Y."/>
            <person name="Tangrot J."/>
            <person name="Rosling A."/>
        </authorList>
    </citation>
    <scope>NUCLEOTIDE SEQUENCE</scope>
    <source>
        <strain evidence="12">Wild A</strain>
    </source>
</reference>
<evidence type="ECO:0000256" key="1">
    <source>
        <dbReference type="ARBA" id="ARBA00004225"/>
    </source>
</evidence>
<dbReference type="InterPro" id="IPR023395">
    <property type="entry name" value="MCP_dom_sf"/>
</dbReference>
<dbReference type="GO" id="GO:1990575">
    <property type="term" value="P:mitochondrial L-ornithine transmembrane transport"/>
    <property type="evidence" value="ECO:0007669"/>
    <property type="project" value="TreeGrafter"/>
</dbReference>
<keyword evidence="4 9" id="KW-0812">Transmembrane</keyword>
<dbReference type="InterPro" id="IPR018108">
    <property type="entry name" value="MCP_transmembrane"/>
</dbReference>
<evidence type="ECO:0000256" key="7">
    <source>
        <dbReference type="ARBA" id="ARBA00023128"/>
    </source>
</evidence>
<dbReference type="GO" id="GO:0000064">
    <property type="term" value="F:L-ornithine transmembrane transporter activity"/>
    <property type="evidence" value="ECO:0007669"/>
    <property type="project" value="TreeGrafter"/>
</dbReference>
<evidence type="ECO:0000256" key="11">
    <source>
        <dbReference type="SAM" id="MobiDB-lite"/>
    </source>
</evidence>
<evidence type="ECO:0000256" key="3">
    <source>
        <dbReference type="ARBA" id="ARBA00022448"/>
    </source>
</evidence>
<keyword evidence="5" id="KW-0677">Repeat</keyword>
<organism evidence="12 13">
    <name type="scientific">Funneliformis geosporum</name>
    <dbReference type="NCBI Taxonomy" id="1117311"/>
    <lineage>
        <taxon>Eukaryota</taxon>
        <taxon>Fungi</taxon>
        <taxon>Fungi incertae sedis</taxon>
        <taxon>Mucoromycota</taxon>
        <taxon>Glomeromycotina</taxon>
        <taxon>Glomeromycetes</taxon>
        <taxon>Glomerales</taxon>
        <taxon>Glomeraceae</taxon>
        <taxon>Funneliformis</taxon>
    </lineage>
</organism>
<sequence length="353" mass="38836">MELAQEKTILNTPTRRGSSKADQGMNNMLIGSIAGMAGKLIEYPFDTIKTRLQSQSSDHKQFKGPLDCFRQTLAHEGYGGLYRGLSSPLVGAMLENACLFLAYNHIQTMIREYTTPNYNKSQPPSLTMSHFCISGALSGSLASFLLTPVELIKCKLQVQETFLYGNDNNVASVKMNKGPHYNGPWSVIKYTLKHHGISGLYRGHSGTFIRESVGGAAWFGTYEFVSSIVSHRISLKEKNVTKNDLSMMELISVGFLGGASAGMAYNLLIYPVDSIKSQMQTDEEVMRATGKEVVKRGFCQVGRELYKNDGIKGFYRGCGITIARAVPSNAIIFTTYVSINRGKDGTKIKGDID</sequence>
<dbReference type="SUPFAM" id="SSF103506">
    <property type="entry name" value="Mitochondrial carrier"/>
    <property type="match status" value="1"/>
</dbReference>
<evidence type="ECO:0000256" key="2">
    <source>
        <dbReference type="ARBA" id="ARBA00006375"/>
    </source>
</evidence>
<dbReference type="GO" id="GO:0031966">
    <property type="term" value="C:mitochondrial membrane"/>
    <property type="evidence" value="ECO:0007669"/>
    <property type="project" value="UniProtKB-SubCell"/>
</dbReference>
<dbReference type="EMBL" id="CAMKVN010003161">
    <property type="protein sequence ID" value="CAI2183897.1"/>
    <property type="molecule type" value="Genomic_DNA"/>
</dbReference>
<feature type="repeat" description="Solcar" evidence="9">
    <location>
        <begin position="22"/>
        <end position="109"/>
    </location>
</feature>
<evidence type="ECO:0000313" key="12">
    <source>
        <dbReference type="EMBL" id="CAI2183897.1"/>
    </source>
</evidence>
<gene>
    <name evidence="12" type="ORF">FWILDA_LOCUS11309</name>
</gene>
<feature type="compositionally biased region" description="Polar residues" evidence="11">
    <location>
        <begin position="8"/>
        <end position="23"/>
    </location>
</feature>
<evidence type="ECO:0000256" key="4">
    <source>
        <dbReference type="ARBA" id="ARBA00022692"/>
    </source>
</evidence>
<evidence type="ECO:0000256" key="8">
    <source>
        <dbReference type="ARBA" id="ARBA00023136"/>
    </source>
</evidence>
<dbReference type="Gene3D" id="1.50.40.10">
    <property type="entry name" value="Mitochondrial carrier domain"/>
    <property type="match status" value="2"/>
</dbReference>
<dbReference type="OrthoDB" id="2139348at2759"/>
<dbReference type="PROSITE" id="PS50920">
    <property type="entry name" value="SOLCAR"/>
    <property type="match status" value="3"/>
</dbReference>
<comment type="caution">
    <text evidence="12">The sequence shown here is derived from an EMBL/GenBank/DDBJ whole genome shotgun (WGS) entry which is preliminary data.</text>
</comment>
<evidence type="ECO:0000256" key="5">
    <source>
        <dbReference type="ARBA" id="ARBA00022737"/>
    </source>
</evidence>
<proteinExistence type="inferred from homology"/>
<evidence type="ECO:0000313" key="13">
    <source>
        <dbReference type="Proteomes" id="UP001153678"/>
    </source>
</evidence>
<dbReference type="Pfam" id="PF00153">
    <property type="entry name" value="Mito_carr"/>
    <property type="match status" value="3"/>
</dbReference>
<protein>
    <submittedName>
        <fullName evidence="12">16722_t:CDS:1</fullName>
    </submittedName>
</protein>
<feature type="repeat" description="Solcar" evidence="9">
    <location>
        <begin position="249"/>
        <end position="342"/>
    </location>
</feature>